<keyword evidence="1" id="KW-0472">Membrane</keyword>
<comment type="caution">
    <text evidence="2">The sequence shown here is derived from an EMBL/GenBank/DDBJ whole genome shotgun (WGS) entry which is preliminary data.</text>
</comment>
<feature type="transmembrane region" description="Helical" evidence="1">
    <location>
        <begin position="143"/>
        <end position="163"/>
    </location>
</feature>
<dbReference type="SUPFAM" id="SSF48452">
    <property type="entry name" value="TPR-like"/>
    <property type="match status" value="1"/>
</dbReference>
<reference evidence="3" key="1">
    <citation type="journal article" date="2019" name="Int. J. Syst. Evol. Microbiol.">
        <title>The Global Catalogue of Microorganisms (GCM) 10K type strain sequencing project: providing services to taxonomists for standard genome sequencing and annotation.</title>
        <authorList>
            <consortium name="The Broad Institute Genomics Platform"/>
            <consortium name="The Broad Institute Genome Sequencing Center for Infectious Disease"/>
            <person name="Wu L."/>
            <person name="Ma J."/>
        </authorList>
    </citation>
    <scope>NUCLEOTIDE SEQUENCE [LARGE SCALE GENOMIC DNA]</scope>
    <source>
        <strain evidence="3">KACC 12633</strain>
    </source>
</reference>
<evidence type="ECO:0000256" key="1">
    <source>
        <dbReference type="SAM" id="Phobius"/>
    </source>
</evidence>
<organism evidence="2 3">
    <name type="scientific">Kaistia terrae</name>
    <dbReference type="NCBI Taxonomy" id="537017"/>
    <lineage>
        <taxon>Bacteria</taxon>
        <taxon>Pseudomonadati</taxon>
        <taxon>Pseudomonadota</taxon>
        <taxon>Alphaproteobacteria</taxon>
        <taxon>Hyphomicrobiales</taxon>
        <taxon>Kaistiaceae</taxon>
        <taxon>Kaistia</taxon>
    </lineage>
</organism>
<dbReference type="InterPro" id="IPR011990">
    <property type="entry name" value="TPR-like_helical_dom_sf"/>
</dbReference>
<dbReference type="Proteomes" id="UP001596150">
    <property type="component" value="Unassembled WGS sequence"/>
</dbReference>
<sequence length="601" mass="66309">MQLPDGISAKPAEVEAQLSRILASPDFHVTDRVSHFLSYVVNETVAGRAERLKAFSIALEVFGRGPSFDAQNDPVVRIEASRLRAALERYYLTAGTSDPIVISIPKGGYTPTFARRDVPVASLETPEAAKDPIEPPKGRPWRAAGALVLFLATIFLAGLIYWFQGGRNHPPEKATNAGPESPVIVVLPFSALDDDATTKLYAAGLTEEIIGQLARFRELTVYGRETSSKISAETDGNSLRTQLGVRFSVEGAVRTSGQKLRVTSRLVDLNTGAVLWSHAYDEDLHSRDMVEVEQDVARNVATTLAQPYGIIFRADEQRAGRQQQAPPDDIEAYGCTLRFYAYRLQLNPTSHGEVRNCLEEAIARYPDYATAWAMLAYVYLDEDRFGFNPQPNEEPAIQRALNTARKAVYIDPANVRASQALMTALYFDLQPTEAMRIGDRALELNPNYTELLGEFGSRLAMSGHWDRGVALMKQALDRNPGYAGFYNGVLALAAYMKGDIPQAVTLIQQANLPEFPLYHVVAAVIYAEAAMPDEAKVEREAFLRMRPRFFDDMDAELSKRGFTSVDRTRLIAGARKAGFPVLEKDTAVSPAINSPTDLSKP</sequence>
<accession>A0ABW0Q1U6</accession>
<dbReference type="RefSeq" id="WP_266346531.1">
    <property type="nucleotide sequence ID" value="NZ_JAPKNH010000022.1"/>
</dbReference>
<name>A0ABW0Q1U6_9HYPH</name>
<gene>
    <name evidence="2" type="ORF">ACFPP9_24035</name>
</gene>
<dbReference type="EMBL" id="JBHSML010000027">
    <property type="protein sequence ID" value="MFC5518856.1"/>
    <property type="molecule type" value="Genomic_DNA"/>
</dbReference>
<evidence type="ECO:0000313" key="3">
    <source>
        <dbReference type="Proteomes" id="UP001596150"/>
    </source>
</evidence>
<evidence type="ECO:0000313" key="2">
    <source>
        <dbReference type="EMBL" id="MFC5518856.1"/>
    </source>
</evidence>
<keyword evidence="1" id="KW-1133">Transmembrane helix</keyword>
<keyword evidence="3" id="KW-1185">Reference proteome</keyword>
<proteinExistence type="predicted"/>
<protein>
    <submittedName>
        <fullName evidence="2">Adenylate cyclase</fullName>
    </submittedName>
</protein>
<dbReference type="Gene3D" id="1.25.40.10">
    <property type="entry name" value="Tetratricopeptide repeat domain"/>
    <property type="match status" value="1"/>
</dbReference>
<keyword evidence="1" id="KW-0812">Transmembrane</keyword>